<evidence type="ECO:0000313" key="2">
    <source>
        <dbReference type="Proteomes" id="UP000192707"/>
    </source>
</evidence>
<dbReference type="EMBL" id="MVHG01000125">
    <property type="protein sequence ID" value="ORA07761.1"/>
    <property type="molecule type" value="Genomic_DNA"/>
</dbReference>
<comment type="caution">
    <text evidence="1">The sequence shown here is derived from an EMBL/GenBank/DDBJ whole genome shotgun (WGS) entry which is preliminary data.</text>
</comment>
<accession>A0A1W9Z6H3</accession>
<gene>
    <name evidence="1" type="ORF">BST14_26430</name>
</gene>
<sequence>MGGVVTRCRWFDLRLWSARRRLADFEERIDALEAGRPRIVQVSGLRYGQRCLPLSKWLAEIERRCAGHRLSYHGV</sequence>
<evidence type="ECO:0000313" key="1">
    <source>
        <dbReference type="EMBL" id="ORA07761.1"/>
    </source>
</evidence>
<keyword evidence="2" id="KW-1185">Reference proteome</keyword>
<reference evidence="1 2" key="1">
    <citation type="submission" date="2016-12" db="EMBL/GenBank/DDBJ databases">
        <title>The new phylogeny of genus Mycobacterium.</title>
        <authorList>
            <person name="Tortoli E."/>
            <person name="Trovato A."/>
            <person name="Cirillo D.M."/>
        </authorList>
    </citation>
    <scope>NUCLEOTIDE SEQUENCE [LARGE SCALE GENOMIC DNA]</scope>
    <source>
        <strain evidence="1 2">DSM 45069</strain>
    </source>
</reference>
<organism evidence="1 2">
    <name type="scientific">Mycobacterium arosiense ATCC BAA-1401 = DSM 45069</name>
    <dbReference type="NCBI Taxonomy" id="1265311"/>
    <lineage>
        <taxon>Bacteria</taxon>
        <taxon>Bacillati</taxon>
        <taxon>Actinomycetota</taxon>
        <taxon>Actinomycetes</taxon>
        <taxon>Mycobacteriales</taxon>
        <taxon>Mycobacteriaceae</taxon>
        <taxon>Mycobacterium</taxon>
        <taxon>Mycobacterium avium complex (MAC)</taxon>
    </lineage>
</organism>
<proteinExistence type="predicted"/>
<name>A0A1W9Z6H3_MYCAI</name>
<protein>
    <submittedName>
        <fullName evidence="1">Uncharacterized protein</fullName>
    </submittedName>
</protein>
<dbReference type="AlphaFoldDB" id="A0A1W9Z6H3"/>
<dbReference type="Proteomes" id="UP000192707">
    <property type="component" value="Unassembled WGS sequence"/>
</dbReference>